<dbReference type="Pfam" id="PF13365">
    <property type="entry name" value="Trypsin_2"/>
    <property type="match status" value="1"/>
</dbReference>
<dbReference type="InterPro" id="IPR038475">
    <property type="entry name" value="RecG_C_sf"/>
</dbReference>
<dbReference type="Gene3D" id="3.40.50.1460">
    <property type="match status" value="1"/>
</dbReference>
<protein>
    <submittedName>
        <fullName evidence="3">Caspase family protein</fullName>
    </submittedName>
</protein>
<gene>
    <name evidence="3" type="ORF">ACGFZB_22140</name>
</gene>
<sequence length="1082" mass="116662">MYRALIVCNSRFPGGPGALHELQGPKADGLLLRDALTDPTAGLFQRSEVRLVAEADAGEIIAAVDEFFSTAEADDTLLFYYSGHGRNRNRQLFLCAGNTRTDRLRSTALPAATLSDAITDSFAQVKIVILDCCHSGGFKGDDGLLDALSGEGRYVIAATSEADRAADAEVRGEPSPFTRALVDGLLTEAVDRNADHVVDLDDLFTYLAQVKFDGHAPHRTFDGAGAVPIARRPVPTTEQPAASPSLPEQREQPGHRADDRQAKAGSASMDDFAPGETLSEKLIEAFRRDLRDDMAAALPEQLTSGEFLQRAGLLKDGHPTLAGVLLFGQNPTALLPSAMVRCVRFRGTRKTDPVDSVDLHGTVPELIVRARDFVAKSAALGESPTAASAYSEPAYRYPMIAVREIIANAVVHRDYTDQAACVQVHVFDDRIEVISPGTWSGPSPRPDGQVRLSALEGQSQPRNFRLARLLTWVKLVESVGAGLPRSVADCQTVGSPEPVVVIRHGMIMVTLFPTAPSQARESAPPARAEADAVSSRHPDPARSSRHLDPARIAEVLTRGSGGSGYRVTNDCVLTAAHALRDDAEIRVRLTFGREEWAGPATVAWVDATADVALLRFEPPSHAPVVPPVRYGRITGRPAVVTVEAAGFPAYKRRADWQSGRTITDLAHLFGTASTLSNLRSGTLEITVNGAPSEPTDGGPSPWAGMGGAPVWAEGRIVGVINAVNPFDGPGHLEAVRIERLLTDSPEHQERLAALLGLGPSDKLPEIPSPEPERVAPYTDHIRALAPAVLHDRETELAELAAFCQGDEPYALWQGAPWSGKTALFAAFALRPPSGVDVVAFFATHRLAGHADSMAFTDSLIEQLAWLLDEPVPAATMYSGARDQLRSRLLGRASARARAEGRRLLLLVDGLDEDRGPQTGLPSIASLLPQQADEGLRVLVAGRRTLLPDDVPAGHPLRHCRVRMLKPSSVARDVSREAFNELYTALTANQDNQDVIGLIAANPAGITRADLARLTGQAPYRLETILRGGIGRLLTVDEDRGPADPRLRFAHEEFRTTAVKHLGPRLMAMYEEGLEDRSREFRQ</sequence>
<feature type="domain" description="Peptidase C14 caspase" evidence="2">
    <location>
        <begin position="3"/>
        <end position="204"/>
    </location>
</feature>
<evidence type="ECO:0000259" key="2">
    <source>
        <dbReference type="Pfam" id="PF00656"/>
    </source>
</evidence>
<dbReference type="SUPFAM" id="SSF50494">
    <property type="entry name" value="Trypsin-like serine proteases"/>
    <property type="match status" value="1"/>
</dbReference>
<name>A0ABW7B7H5_9ACTN</name>
<dbReference type="InterPro" id="IPR029030">
    <property type="entry name" value="Caspase-like_dom_sf"/>
</dbReference>
<feature type="compositionally biased region" description="Low complexity" evidence="1">
    <location>
        <begin position="518"/>
        <end position="527"/>
    </location>
</feature>
<evidence type="ECO:0000313" key="3">
    <source>
        <dbReference type="EMBL" id="MFG3013117.1"/>
    </source>
</evidence>
<dbReference type="Gene3D" id="2.40.10.10">
    <property type="entry name" value="Trypsin-like serine proteases"/>
    <property type="match status" value="1"/>
</dbReference>
<dbReference type="PANTHER" id="PTHR30595:SF6">
    <property type="entry name" value="SCHLAFEN ALBA-2 DOMAIN-CONTAINING PROTEIN"/>
    <property type="match status" value="1"/>
</dbReference>
<proteinExistence type="predicted"/>
<evidence type="ECO:0000313" key="4">
    <source>
        <dbReference type="Proteomes" id="UP001604267"/>
    </source>
</evidence>
<feature type="region of interest" description="Disordered" evidence="1">
    <location>
        <begin position="518"/>
        <end position="551"/>
    </location>
</feature>
<dbReference type="Proteomes" id="UP001604267">
    <property type="component" value="Unassembled WGS sequence"/>
</dbReference>
<keyword evidence="4" id="KW-1185">Reference proteome</keyword>
<comment type="caution">
    <text evidence="3">The sequence shown here is derived from an EMBL/GenBank/DDBJ whole genome shotgun (WGS) entry which is preliminary data.</text>
</comment>
<dbReference type="PANTHER" id="PTHR30595">
    <property type="entry name" value="GLPR-RELATED TRANSCRIPTIONAL REPRESSOR"/>
    <property type="match status" value="1"/>
</dbReference>
<dbReference type="NCBIfam" id="NF047832">
    <property type="entry name" value="caspase_w_EACC1"/>
    <property type="match status" value="1"/>
</dbReference>
<organism evidence="3 4">
    <name type="scientific">Streptomyces cinerochromogenes</name>
    <dbReference type="NCBI Taxonomy" id="66422"/>
    <lineage>
        <taxon>Bacteria</taxon>
        <taxon>Bacillati</taxon>
        <taxon>Actinomycetota</taxon>
        <taxon>Actinomycetes</taxon>
        <taxon>Kitasatosporales</taxon>
        <taxon>Streptomycetaceae</taxon>
        <taxon>Streptomyces</taxon>
    </lineage>
</organism>
<dbReference type="InterPro" id="IPR018247">
    <property type="entry name" value="EF_Hand_1_Ca_BS"/>
</dbReference>
<dbReference type="Pfam" id="PF00656">
    <property type="entry name" value="Peptidase_C14"/>
    <property type="match status" value="1"/>
</dbReference>
<dbReference type="EMBL" id="JBICYV010000010">
    <property type="protein sequence ID" value="MFG3013117.1"/>
    <property type="molecule type" value="Genomic_DNA"/>
</dbReference>
<reference evidence="3 4" key="1">
    <citation type="submission" date="2024-10" db="EMBL/GenBank/DDBJ databases">
        <title>The Natural Products Discovery Center: Release of the First 8490 Sequenced Strains for Exploring Actinobacteria Biosynthetic Diversity.</title>
        <authorList>
            <person name="Kalkreuter E."/>
            <person name="Kautsar S.A."/>
            <person name="Yang D."/>
            <person name="Bader C.D."/>
            <person name="Teijaro C.N."/>
            <person name="Fluegel L."/>
            <person name="Davis C.M."/>
            <person name="Simpson J.R."/>
            <person name="Lauterbach L."/>
            <person name="Steele A.D."/>
            <person name="Gui C."/>
            <person name="Meng S."/>
            <person name="Li G."/>
            <person name="Viehrig K."/>
            <person name="Ye F."/>
            <person name="Su P."/>
            <person name="Kiefer A.F."/>
            <person name="Nichols A."/>
            <person name="Cepeda A.J."/>
            <person name="Yan W."/>
            <person name="Fan B."/>
            <person name="Jiang Y."/>
            <person name="Adhikari A."/>
            <person name="Zheng C.-J."/>
            <person name="Schuster L."/>
            <person name="Cowan T.M."/>
            <person name="Smanski M.J."/>
            <person name="Chevrette M.G."/>
            <person name="De Carvalho L.P.S."/>
            <person name="Shen B."/>
        </authorList>
    </citation>
    <scope>NUCLEOTIDE SEQUENCE [LARGE SCALE GENOMIC DNA]</scope>
    <source>
        <strain evidence="3 4">NPDC048320</strain>
    </source>
</reference>
<dbReference type="InterPro" id="IPR009003">
    <property type="entry name" value="Peptidase_S1_PA"/>
</dbReference>
<dbReference type="RefSeq" id="WP_392819194.1">
    <property type="nucleotide sequence ID" value="NZ_JBICYV010000010.1"/>
</dbReference>
<evidence type="ECO:0000256" key="1">
    <source>
        <dbReference type="SAM" id="MobiDB-lite"/>
    </source>
</evidence>
<dbReference type="Gene3D" id="3.30.565.60">
    <property type="match status" value="1"/>
</dbReference>
<feature type="compositionally biased region" description="Basic and acidic residues" evidence="1">
    <location>
        <begin position="528"/>
        <end position="551"/>
    </location>
</feature>
<accession>A0ABW7B7H5</accession>
<feature type="compositionally biased region" description="Basic and acidic residues" evidence="1">
    <location>
        <begin position="248"/>
        <end position="262"/>
    </location>
</feature>
<dbReference type="Pfam" id="PF13749">
    <property type="entry name" value="HATPase_c_4"/>
    <property type="match status" value="1"/>
</dbReference>
<feature type="region of interest" description="Disordered" evidence="1">
    <location>
        <begin position="234"/>
        <end position="273"/>
    </location>
</feature>
<dbReference type="InterPro" id="IPR043504">
    <property type="entry name" value="Peptidase_S1_PA_chymotrypsin"/>
</dbReference>
<dbReference type="PROSITE" id="PS00018">
    <property type="entry name" value="EF_HAND_1"/>
    <property type="match status" value="1"/>
</dbReference>
<dbReference type="InterPro" id="IPR011600">
    <property type="entry name" value="Pept_C14_caspase"/>
</dbReference>
<dbReference type="SUPFAM" id="SSF52129">
    <property type="entry name" value="Caspase-like"/>
    <property type="match status" value="1"/>
</dbReference>